<accession>A0A5B8U7V1</accession>
<keyword evidence="2" id="KW-1185">Reference proteome</keyword>
<dbReference type="AlphaFoldDB" id="A0A5B8U7V1"/>
<evidence type="ECO:0000313" key="2">
    <source>
        <dbReference type="Proteomes" id="UP000321805"/>
    </source>
</evidence>
<reference evidence="1 2" key="1">
    <citation type="journal article" date="2018" name="J. Microbiol.">
        <title>Baekduia soli gen. nov., sp. nov., a novel bacterium isolated from the soil of Baekdu Mountain and proposal of a novel family name, Baekduiaceae fam. nov.</title>
        <authorList>
            <person name="An D.S."/>
            <person name="Siddiqi M.Z."/>
            <person name="Kim K.H."/>
            <person name="Yu H.S."/>
            <person name="Im W.T."/>
        </authorList>
    </citation>
    <scope>NUCLEOTIDE SEQUENCE [LARGE SCALE GENOMIC DNA]</scope>
    <source>
        <strain evidence="1 2">BR7-21</strain>
    </source>
</reference>
<dbReference type="EMBL" id="CP042430">
    <property type="protein sequence ID" value="QEC49209.1"/>
    <property type="molecule type" value="Genomic_DNA"/>
</dbReference>
<organism evidence="1 2">
    <name type="scientific">Baekduia soli</name>
    <dbReference type="NCBI Taxonomy" id="496014"/>
    <lineage>
        <taxon>Bacteria</taxon>
        <taxon>Bacillati</taxon>
        <taxon>Actinomycetota</taxon>
        <taxon>Thermoleophilia</taxon>
        <taxon>Solirubrobacterales</taxon>
        <taxon>Baekduiaceae</taxon>
        <taxon>Baekduia</taxon>
    </lineage>
</organism>
<dbReference type="OrthoDB" id="5242205at2"/>
<gene>
    <name evidence="1" type="ORF">FSW04_17580</name>
</gene>
<dbReference type="RefSeq" id="WP_146921572.1">
    <property type="nucleotide sequence ID" value="NZ_CP042430.1"/>
</dbReference>
<dbReference type="Proteomes" id="UP000321805">
    <property type="component" value="Chromosome"/>
</dbReference>
<dbReference type="PROSITE" id="PS51318">
    <property type="entry name" value="TAT"/>
    <property type="match status" value="1"/>
</dbReference>
<dbReference type="InterPro" id="IPR006311">
    <property type="entry name" value="TAT_signal"/>
</dbReference>
<evidence type="ECO:0000313" key="1">
    <source>
        <dbReference type="EMBL" id="QEC49209.1"/>
    </source>
</evidence>
<sequence>MSEELEVLHKAVLKTGAPEHSRRKFMMGAAGALGGMGLIGSLPSAASAATGPANPNNTTQTILNVAATAEVLATIVNTLGYRRPIVKDKVTRRNIGAAAQEELAHYNTLIGLGATPLTKRIWVPNAVLASQTGLLTTLVAGDQIFVNAYLIGVGAFAKADPKLAAVPAEFMGAEAVHRALALQSLGQLGNDRIYMKVDFTDILDAVKALQAAGFGFGAKGAKPGQFFDFDDITPRTPTFAEVNTPDPTPIDA</sequence>
<protein>
    <submittedName>
        <fullName evidence="1">Ferritin-like domain-containing protein</fullName>
    </submittedName>
</protein>
<name>A0A5B8U7V1_9ACTN</name>
<dbReference type="KEGG" id="bsol:FSW04_17580"/>
<proteinExistence type="predicted"/>